<sequence>MGIFKKANNIYITVRDTYTSISGSSYEEAEEVIIEATNGDLELVSQKKVIIQGLGNNSDTQETEEQSSSVSGGNHQTQIKKFLVHFRRPKDYRGEYGFDWLREEYIYPLVTVTNDNDGSPINRKVTLCKGVDPLKEKYREDVVNPINPYGKEYFPAWLSIFPFTTNEQFPHGSRMHKNGVFLDLQIDEIDTIVPDGTEIIFETGSPYLEITPNKIPISEVLSTKKRSRRVGGNLINFYYLPKKINIKCKDQPLKRHKDIKVFAKLKGESKEIGKLMVYKNDVIPKAELVVVNVITDNNHKAKLYEGYQFSLKRQAFNQALIRAEVKIDTEFNLNNLKHHRDVNDFLNSYNSLKAGDILRKITRLYNKYGKYGKIPGGINSDNTQKTFLFFTSIGAGKTLGIAHLNKHTEQWGNSFLIFNSGLLKYRTIVHECAHSLSLPHIFSEELLSLFGFDFVFYQGYTDNYMDYTWQRGIYDNLNKRYLPSGDNIYKGKMYSFFKWQWDIMRGDRSLTFNY</sequence>
<gene>
    <name evidence="1" type="ORF">RCZ15_25640</name>
    <name evidence="2" type="ORF">RCZ16_26520</name>
</gene>
<keyword evidence="4" id="KW-1185">Reference proteome</keyword>
<reference evidence="1 4" key="1">
    <citation type="submission" date="2021-11" db="EMBL/GenBank/DDBJ databases">
        <title>Draft genome sequence of Capnocytophaga sp. strain KC07075 isolated from cat oral cavity.</title>
        <authorList>
            <person name="Suzuki M."/>
            <person name="Imaoka K."/>
            <person name="Kimura M."/>
            <person name="Morikawa S."/>
            <person name="Maeda K."/>
        </authorList>
    </citation>
    <scope>NUCLEOTIDE SEQUENCE</scope>
    <source>
        <strain evidence="1">KC07075</strain>
        <strain evidence="2 4">KC07079</strain>
    </source>
</reference>
<dbReference type="EMBL" id="BQKB01000095">
    <property type="protein sequence ID" value="GJM54336.1"/>
    <property type="molecule type" value="Genomic_DNA"/>
</dbReference>
<evidence type="ECO:0000313" key="1">
    <source>
        <dbReference type="EMBL" id="GJM51591.1"/>
    </source>
</evidence>
<dbReference type="EMBL" id="BQKA01000070">
    <property type="protein sequence ID" value="GJM51591.1"/>
    <property type="molecule type" value="Genomic_DNA"/>
</dbReference>
<evidence type="ECO:0000313" key="4">
    <source>
        <dbReference type="Proteomes" id="UP001208692"/>
    </source>
</evidence>
<accession>A0AAV5B0R0</accession>
<name>A0AAV5B0R0_9FLAO</name>
<protein>
    <submittedName>
        <fullName evidence="1">Uncharacterized protein</fullName>
    </submittedName>
</protein>
<dbReference type="SUPFAM" id="SSF55486">
    <property type="entry name" value="Metalloproteases ('zincins'), catalytic domain"/>
    <property type="match status" value="1"/>
</dbReference>
<dbReference type="AlphaFoldDB" id="A0AAV5B0R0"/>
<dbReference type="Proteomes" id="UP001207736">
    <property type="component" value="Unassembled WGS sequence"/>
</dbReference>
<proteinExistence type="predicted"/>
<comment type="caution">
    <text evidence="1">The sequence shown here is derived from an EMBL/GenBank/DDBJ whole genome shotgun (WGS) entry which is preliminary data.</text>
</comment>
<organism evidence="1 3">
    <name type="scientific">Capnocytophaga catalasegens</name>
    <dbReference type="NCBI Taxonomy" id="1004260"/>
    <lineage>
        <taxon>Bacteria</taxon>
        <taxon>Pseudomonadati</taxon>
        <taxon>Bacteroidota</taxon>
        <taxon>Flavobacteriia</taxon>
        <taxon>Flavobacteriales</taxon>
        <taxon>Flavobacteriaceae</taxon>
        <taxon>Capnocytophaga</taxon>
    </lineage>
</organism>
<evidence type="ECO:0000313" key="2">
    <source>
        <dbReference type="EMBL" id="GJM54336.1"/>
    </source>
</evidence>
<dbReference type="Proteomes" id="UP001208692">
    <property type="component" value="Unassembled WGS sequence"/>
</dbReference>
<evidence type="ECO:0000313" key="3">
    <source>
        <dbReference type="Proteomes" id="UP001207736"/>
    </source>
</evidence>
<dbReference type="RefSeq" id="WP_264847850.1">
    <property type="nucleotide sequence ID" value="NZ_BPMA01000097.1"/>
</dbReference>